<evidence type="ECO:0000256" key="2">
    <source>
        <dbReference type="ARBA" id="ARBA00022723"/>
    </source>
</evidence>
<organism evidence="7 8">
    <name type="scientific">Larsenimonas rhizosphaerae</name>
    <dbReference type="NCBI Taxonomy" id="2944682"/>
    <lineage>
        <taxon>Bacteria</taxon>
        <taxon>Pseudomonadati</taxon>
        <taxon>Pseudomonadota</taxon>
        <taxon>Gammaproteobacteria</taxon>
        <taxon>Oceanospirillales</taxon>
        <taxon>Halomonadaceae</taxon>
        <taxon>Larsenimonas</taxon>
    </lineage>
</organism>
<dbReference type="InterPro" id="IPR001279">
    <property type="entry name" value="Metallo-B-lactamas"/>
</dbReference>
<dbReference type="Gene3D" id="3.60.15.10">
    <property type="entry name" value="Ribonuclease Z/Hydroxyacylglutathione hydrolase-like"/>
    <property type="match status" value="1"/>
</dbReference>
<feature type="region of interest" description="Disordered" evidence="5">
    <location>
        <begin position="195"/>
        <end position="216"/>
    </location>
</feature>
<gene>
    <name evidence="7" type="ORF">OQ287_04885</name>
</gene>
<dbReference type="Pfam" id="PF00753">
    <property type="entry name" value="Lactamase_B"/>
    <property type="match status" value="1"/>
</dbReference>
<dbReference type="CDD" id="cd07737">
    <property type="entry name" value="YcbL-like_MBL-fold"/>
    <property type="match status" value="1"/>
</dbReference>
<evidence type="ECO:0000256" key="5">
    <source>
        <dbReference type="SAM" id="MobiDB-lite"/>
    </source>
</evidence>
<feature type="domain" description="Metallo-beta-lactamase" evidence="6">
    <location>
        <begin position="14"/>
        <end position="194"/>
    </location>
</feature>
<dbReference type="AlphaFoldDB" id="A0AA42CX80"/>
<protein>
    <submittedName>
        <fullName evidence="7">MBL fold metallo-hydrolase</fullName>
    </submittedName>
</protein>
<keyword evidence="8" id="KW-1185">Reference proteome</keyword>
<dbReference type="GO" id="GO:0046872">
    <property type="term" value="F:metal ion binding"/>
    <property type="evidence" value="ECO:0007669"/>
    <property type="project" value="UniProtKB-KW"/>
</dbReference>
<evidence type="ECO:0000256" key="1">
    <source>
        <dbReference type="ARBA" id="ARBA00001947"/>
    </source>
</evidence>
<dbReference type="SUPFAM" id="SSF56281">
    <property type="entry name" value="Metallo-hydrolase/oxidoreductase"/>
    <property type="match status" value="1"/>
</dbReference>
<dbReference type="PANTHER" id="PTHR46233:SF3">
    <property type="entry name" value="HYDROXYACYLGLUTATHIONE HYDROLASE GLOC"/>
    <property type="match status" value="1"/>
</dbReference>
<keyword evidence="2" id="KW-0479">Metal-binding</keyword>
<dbReference type="InterPro" id="IPR036866">
    <property type="entry name" value="RibonucZ/Hydroxyglut_hydro"/>
</dbReference>
<name>A0AA42CX80_9GAMM</name>
<evidence type="ECO:0000313" key="8">
    <source>
        <dbReference type="Proteomes" id="UP001165678"/>
    </source>
</evidence>
<evidence type="ECO:0000256" key="3">
    <source>
        <dbReference type="ARBA" id="ARBA00022801"/>
    </source>
</evidence>
<reference evidence="7" key="1">
    <citation type="submission" date="2022-11" db="EMBL/GenBank/DDBJ databases">
        <title>Larsenimonas rhizosphaerae sp. nov., isolated from a tidal mudflat.</title>
        <authorList>
            <person name="Lee S.D."/>
            <person name="Kim I.S."/>
        </authorList>
    </citation>
    <scope>NUCLEOTIDE SEQUENCE</scope>
    <source>
        <strain evidence="7">GH2-1</strain>
    </source>
</reference>
<dbReference type="GO" id="GO:0016787">
    <property type="term" value="F:hydrolase activity"/>
    <property type="evidence" value="ECO:0007669"/>
    <property type="project" value="UniProtKB-KW"/>
</dbReference>
<comment type="caution">
    <text evidence="7">The sequence shown here is derived from an EMBL/GenBank/DDBJ whole genome shotgun (WGS) entry which is preliminary data.</text>
</comment>
<dbReference type="SMART" id="SM00849">
    <property type="entry name" value="Lactamase_B"/>
    <property type="match status" value="1"/>
</dbReference>
<proteinExistence type="predicted"/>
<dbReference type="PANTHER" id="PTHR46233">
    <property type="entry name" value="HYDROXYACYLGLUTATHIONE HYDROLASE GLOC"/>
    <property type="match status" value="1"/>
</dbReference>
<accession>A0AA42CX80</accession>
<evidence type="ECO:0000313" key="7">
    <source>
        <dbReference type="EMBL" id="MCX2523568.1"/>
    </source>
</evidence>
<comment type="cofactor">
    <cofactor evidence="1">
        <name>Zn(2+)</name>
        <dbReference type="ChEBI" id="CHEBI:29105"/>
    </cofactor>
</comment>
<dbReference type="InterPro" id="IPR051453">
    <property type="entry name" value="MBL_Glyoxalase_II"/>
</dbReference>
<keyword evidence="4" id="KW-0862">Zinc</keyword>
<keyword evidence="3" id="KW-0378">Hydrolase</keyword>
<dbReference type="EMBL" id="JAPIVE010000001">
    <property type="protein sequence ID" value="MCX2523568.1"/>
    <property type="molecule type" value="Genomic_DNA"/>
</dbReference>
<evidence type="ECO:0000259" key="6">
    <source>
        <dbReference type="SMART" id="SM00849"/>
    </source>
</evidence>
<sequence>MTLKYACITVTPFAQNCTVLYCDDTLEGAIVDPGGEPERIIATVSELGIKVTGILLTHCHLDHVGAVADMVAHYDVPVTGPHQADEPLLSNLAIQAVRFGFPPPAPFTIDRWLTQGDEIVIGKRTLRVYHCPGHAPGHVIYVDEQARLAQTGDVLFQGSIGRTDLPGGDHGTLIRSIVETLWPLGDDLRFIPGHGAPSTLGEERRSNPFVGDHVLA</sequence>
<dbReference type="RefSeq" id="WP_265895733.1">
    <property type="nucleotide sequence ID" value="NZ_JAPIVE010000001.1"/>
</dbReference>
<dbReference type="Proteomes" id="UP001165678">
    <property type="component" value="Unassembled WGS sequence"/>
</dbReference>
<evidence type="ECO:0000256" key="4">
    <source>
        <dbReference type="ARBA" id="ARBA00022833"/>
    </source>
</evidence>